<name>A0ABR2JKN3_9EUKA</name>
<protein>
    <submittedName>
        <fullName evidence="2">CCR4-NOT transcription complex subunit 10</fullName>
    </submittedName>
</protein>
<dbReference type="Gene3D" id="1.25.40.10">
    <property type="entry name" value="Tetratricopeptide repeat domain"/>
    <property type="match status" value="1"/>
</dbReference>
<dbReference type="Proteomes" id="UP001470230">
    <property type="component" value="Unassembled WGS sequence"/>
</dbReference>
<sequence>MQIQSSSLFYDKKYDVLINNLTKTPEQSISKTHNITIANYLYKETNPLSELEETEKKIQKEAIIHDSWPLHPSWPLIQYHKALFYFNTGNEIQCFKTLENIWNHSKFISNYLLLFISILTQEFCIRHNNFQFADNSINFITKNFPSDQVTSNFLKGKINNPNFVTKITETVHTGTSRLKLARSIHENNSLSASFVRESLKKIDKNIDEKKKKSFLIYQILSLSGAALHQHDFKKSEIILSLAPDQQDPAVLNNRGVLEFDQKRYSSALLLFSKALSTSKSDKIVHPYQRIIYNIGVANLLNQKPKKAFRYLYSIIPLIPYFPYLWLRMAECCVLYFKQRVAKLRKRKQLTSVIARQLSTSTKKYTILPASDAALFARYANPKDSVEEKLTLEFGEKCVKNAIELVKSDESQYSLKASATLLLEYICLELGDWSEAYENSQPIILSQNQEPLTKFLSRIYASQALYMMHDYQEACKILIPCLIEVQLNKNSESAITLYQTAWRTYRANNEIERSMTYMNKLDTGYREVLLTKVADYLKPPKNKQPQPAEALIELETFCPKED</sequence>
<accession>A0ABR2JKN3</accession>
<comment type="caution">
    <text evidence="2">The sequence shown here is derived from an EMBL/GenBank/DDBJ whole genome shotgun (WGS) entry which is preliminary data.</text>
</comment>
<evidence type="ECO:0000256" key="1">
    <source>
        <dbReference type="ARBA" id="ARBA00010080"/>
    </source>
</evidence>
<dbReference type="InterPro" id="IPR039740">
    <property type="entry name" value="CNOT10"/>
</dbReference>
<dbReference type="EMBL" id="JAPFFF010000011">
    <property type="protein sequence ID" value="KAK8877958.1"/>
    <property type="molecule type" value="Genomic_DNA"/>
</dbReference>
<evidence type="ECO:0000313" key="2">
    <source>
        <dbReference type="EMBL" id="KAK8877958.1"/>
    </source>
</evidence>
<dbReference type="PANTHER" id="PTHR12979">
    <property type="entry name" value="CCR4-NOT TRANSCRIPTION COMPLEX SUBUNIT 10"/>
    <property type="match status" value="1"/>
</dbReference>
<reference evidence="2 3" key="1">
    <citation type="submission" date="2024-04" db="EMBL/GenBank/DDBJ databases">
        <title>Tritrichomonas musculus Genome.</title>
        <authorList>
            <person name="Alves-Ferreira E."/>
            <person name="Grigg M."/>
            <person name="Lorenzi H."/>
            <person name="Galac M."/>
        </authorList>
    </citation>
    <scope>NUCLEOTIDE SEQUENCE [LARGE SCALE GENOMIC DNA]</scope>
    <source>
        <strain evidence="2 3">EAF2021</strain>
    </source>
</reference>
<proteinExistence type="inferred from homology"/>
<dbReference type="SUPFAM" id="SSF48452">
    <property type="entry name" value="TPR-like"/>
    <property type="match status" value="1"/>
</dbReference>
<evidence type="ECO:0000313" key="3">
    <source>
        <dbReference type="Proteomes" id="UP001470230"/>
    </source>
</evidence>
<dbReference type="PANTHER" id="PTHR12979:SF5">
    <property type="entry name" value="CCR4-NOT TRANSCRIPTION COMPLEX SUBUNIT 10"/>
    <property type="match status" value="1"/>
</dbReference>
<organism evidence="2 3">
    <name type="scientific">Tritrichomonas musculus</name>
    <dbReference type="NCBI Taxonomy" id="1915356"/>
    <lineage>
        <taxon>Eukaryota</taxon>
        <taxon>Metamonada</taxon>
        <taxon>Parabasalia</taxon>
        <taxon>Tritrichomonadida</taxon>
        <taxon>Tritrichomonadidae</taxon>
        <taxon>Tritrichomonas</taxon>
    </lineage>
</organism>
<keyword evidence="3" id="KW-1185">Reference proteome</keyword>
<comment type="similarity">
    <text evidence="1">Belongs to the CNOT10 family.</text>
</comment>
<dbReference type="InterPro" id="IPR011990">
    <property type="entry name" value="TPR-like_helical_dom_sf"/>
</dbReference>
<gene>
    <name evidence="2" type="ORF">M9Y10_004721</name>
</gene>